<protein>
    <recommendedName>
        <fullName evidence="9">Oligosaccharide flippase family protein</fullName>
    </recommendedName>
</protein>
<comment type="subcellular location">
    <subcellularLocation>
        <location evidence="1">Cell membrane</location>
        <topology evidence="1">Multi-pass membrane protein</topology>
    </subcellularLocation>
</comment>
<dbReference type="OrthoDB" id="582032at2"/>
<keyword evidence="4 6" id="KW-1133">Transmembrane helix</keyword>
<feature type="transmembrane region" description="Helical" evidence="6">
    <location>
        <begin position="160"/>
        <end position="182"/>
    </location>
</feature>
<reference evidence="7 8" key="1">
    <citation type="submission" date="2019-09" db="EMBL/GenBank/DDBJ databases">
        <title>Draft Whole-Genome sequence of Blastochloris sulfoviridis DSM 729.</title>
        <authorList>
            <person name="Meyer T.E."/>
            <person name="Kyndt J.A."/>
        </authorList>
    </citation>
    <scope>NUCLEOTIDE SEQUENCE [LARGE SCALE GENOMIC DNA]</scope>
    <source>
        <strain evidence="7 8">DSM 729</strain>
    </source>
</reference>
<dbReference type="EMBL" id="VWPL01000030">
    <property type="protein sequence ID" value="KAA5598188.1"/>
    <property type="molecule type" value="Genomic_DNA"/>
</dbReference>
<comment type="caution">
    <text evidence="7">The sequence shown here is derived from an EMBL/GenBank/DDBJ whole genome shotgun (WGS) entry which is preliminary data.</text>
</comment>
<feature type="transmembrane region" description="Helical" evidence="6">
    <location>
        <begin position="100"/>
        <end position="122"/>
    </location>
</feature>
<feature type="transmembrane region" description="Helical" evidence="6">
    <location>
        <begin position="48"/>
        <end position="70"/>
    </location>
</feature>
<keyword evidence="2" id="KW-1003">Cell membrane</keyword>
<dbReference type="AlphaFoldDB" id="A0A5M6HR59"/>
<keyword evidence="3 6" id="KW-0812">Transmembrane</keyword>
<feature type="transmembrane region" description="Helical" evidence="6">
    <location>
        <begin position="305"/>
        <end position="327"/>
    </location>
</feature>
<keyword evidence="5 6" id="KW-0472">Membrane</keyword>
<evidence type="ECO:0000256" key="1">
    <source>
        <dbReference type="ARBA" id="ARBA00004651"/>
    </source>
</evidence>
<proteinExistence type="predicted"/>
<dbReference type="GO" id="GO:0005886">
    <property type="term" value="C:plasma membrane"/>
    <property type="evidence" value="ECO:0007669"/>
    <property type="project" value="UniProtKB-SubCell"/>
</dbReference>
<accession>A0A5M6HR59</accession>
<feature type="transmembrane region" description="Helical" evidence="6">
    <location>
        <begin position="188"/>
        <end position="211"/>
    </location>
</feature>
<evidence type="ECO:0000256" key="4">
    <source>
        <dbReference type="ARBA" id="ARBA00022989"/>
    </source>
</evidence>
<evidence type="ECO:0000256" key="2">
    <source>
        <dbReference type="ARBA" id="ARBA00022475"/>
    </source>
</evidence>
<organism evidence="7 8">
    <name type="scientific">Blastochloris sulfoviridis</name>
    <dbReference type="NCBI Taxonomy" id="50712"/>
    <lineage>
        <taxon>Bacteria</taxon>
        <taxon>Pseudomonadati</taxon>
        <taxon>Pseudomonadota</taxon>
        <taxon>Alphaproteobacteria</taxon>
        <taxon>Hyphomicrobiales</taxon>
        <taxon>Blastochloridaceae</taxon>
        <taxon>Blastochloris</taxon>
    </lineage>
</organism>
<feature type="transmembrane region" description="Helical" evidence="6">
    <location>
        <begin position="21"/>
        <end position="42"/>
    </location>
</feature>
<evidence type="ECO:0000256" key="3">
    <source>
        <dbReference type="ARBA" id="ARBA00022692"/>
    </source>
</evidence>
<dbReference type="RefSeq" id="WP_150098392.1">
    <property type="nucleotide sequence ID" value="NZ_VWPL01000030.1"/>
</dbReference>
<keyword evidence="8" id="KW-1185">Reference proteome</keyword>
<evidence type="ECO:0000256" key="6">
    <source>
        <dbReference type="SAM" id="Phobius"/>
    </source>
</evidence>
<dbReference type="Proteomes" id="UP000323886">
    <property type="component" value="Unassembled WGS sequence"/>
</dbReference>
<name>A0A5M6HR59_9HYPH</name>
<feature type="transmembrane region" description="Helical" evidence="6">
    <location>
        <begin position="405"/>
        <end position="424"/>
    </location>
</feature>
<evidence type="ECO:0000313" key="8">
    <source>
        <dbReference type="Proteomes" id="UP000323886"/>
    </source>
</evidence>
<evidence type="ECO:0008006" key="9">
    <source>
        <dbReference type="Google" id="ProtNLM"/>
    </source>
</evidence>
<gene>
    <name evidence="7" type="ORF">F1193_13810</name>
</gene>
<feature type="transmembrane region" description="Helical" evidence="6">
    <location>
        <begin position="128"/>
        <end position="148"/>
    </location>
</feature>
<feature type="transmembrane region" description="Helical" evidence="6">
    <location>
        <begin position="347"/>
        <end position="371"/>
    </location>
</feature>
<feature type="transmembrane region" description="Helical" evidence="6">
    <location>
        <begin position="378"/>
        <end position="399"/>
    </location>
</feature>
<evidence type="ECO:0000256" key="5">
    <source>
        <dbReference type="ARBA" id="ARBA00023136"/>
    </source>
</evidence>
<dbReference type="PANTHER" id="PTHR30250">
    <property type="entry name" value="PST FAMILY PREDICTED COLANIC ACID TRANSPORTER"/>
    <property type="match status" value="1"/>
</dbReference>
<dbReference type="InterPro" id="IPR050833">
    <property type="entry name" value="Poly_Biosynth_Transport"/>
</dbReference>
<dbReference type="PANTHER" id="PTHR30250:SF11">
    <property type="entry name" value="O-ANTIGEN TRANSPORTER-RELATED"/>
    <property type="match status" value="1"/>
</dbReference>
<sequence length="442" mass="45833">MSRRAAIRDFVAHWRGRISFAILDQGFSSAANFLFVILLANILPIESFGLFSVVWTISLLAEVVTTSLVADPLVELLGRRQGAAAQAAAAATESLRASALWVYLALAGAVSVAIAAFGLVALTWSAEFGGLLLCLAIVSPIQRVHALIRRLCYLADRQAVAALAGGSFAATLFVLSAVLALTHLLTSLTALLALAAASMVVVGIGVTHGIIPARRVSRADLIADAQAMLRSGRWMLPANIVHWFSGQGVIPMVAAFAGPAAGGVVRALINIYSPVYQANGAIIVAFSHKFLQAVARSDLAQLRRLGFLSVTPLVILAAGYCAVLLMWPAEVLGLIYGKPEIVAAAPLVWPLAIGVLIDAASQGTGVGLLALGRTRTIFTIRLVSLAVFVASGLVLAPLFGTAGVLWAIVASIATVAALSSVALLRATQPAAGTVAEAPYHTS</sequence>
<evidence type="ECO:0000313" key="7">
    <source>
        <dbReference type="EMBL" id="KAA5598188.1"/>
    </source>
</evidence>